<dbReference type="PANTHER" id="PTHR13510">
    <property type="entry name" value="FYVE-FINGER-CONTAINING RAB5 EFFECTOR PROTEIN RABENOSYN-5-RELATED"/>
    <property type="match status" value="1"/>
</dbReference>
<dbReference type="InterPro" id="IPR013083">
    <property type="entry name" value="Znf_RING/FYVE/PHD"/>
</dbReference>
<dbReference type="InParanoid" id="G4Z890"/>
<evidence type="ECO:0000256" key="1">
    <source>
        <dbReference type="ARBA" id="ARBA00022723"/>
    </source>
</evidence>
<evidence type="ECO:0000259" key="5">
    <source>
        <dbReference type="PROSITE" id="PS50178"/>
    </source>
</evidence>
<evidence type="ECO:0000256" key="3">
    <source>
        <dbReference type="ARBA" id="ARBA00022833"/>
    </source>
</evidence>
<dbReference type="GO" id="GO:0008270">
    <property type="term" value="F:zinc ion binding"/>
    <property type="evidence" value="ECO:0007669"/>
    <property type="project" value="UniProtKB-KW"/>
</dbReference>
<evidence type="ECO:0000256" key="2">
    <source>
        <dbReference type="ARBA" id="ARBA00022771"/>
    </source>
</evidence>
<keyword evidence="3" id="KW-0862">Zinc</keyword>
<evidence type="ECO:0000313" key="7">
    <source>
        <dbReference type="Proteomes" id="UP000002640"/>
    </source>
</evidence>
<accession>G4Z890</accession>
<dbReference type="InterPro" id="IPR011011">
    <property type="entry name" value="Znf_FYVE_PHD"/>
</dbReference>
<dbReference type="GeneID" id="20645808"/>
<sequence length="419" mass="46980">MLSASSKRFPLSASIFAPLRLSQPDETAIANIANDLLVSTLVDYEILQLREGGVMNPARWRAVKRFDNLVGYQKRERRRQLSDVDLDADRCPRLVWRGTLDGSLGDIMYGVVNQSDGDAVLASIATANPSDPFKGLQVKWMVSAFGPGLKRLVRLRDFVFLEATGVTLRSSGERVGYHLIHSISIPPLRPLYEHNLVRGSISLLHLFRERSSNTVELYTKASLDLMGNMPSRLAMYAACKTMEAMERLPVCSQMKKLAWMLRTTTRPRPPSAKLSHDYSSCRLCQKDLHGEHSLCSRMRHCRICSASVCSKCCRSKSLRLVDPATGELRKQNVRYCTECIRRATSSSGVQVQTDELTQATWATTFTDTRSTLSLSSSERARDSFRGAEEVWSDSFMDNYSTLSISSSETSRDSFRGVHV</sequence>
<dbReference type="CDD" id="cd00065">
    <property type="entry name" value="FYVE_like_SF"/>
    <property type="match status" value="1"/>
</dbReference>
<dbReference type="InterPro" id="IPR052727">
    <property type="entry name" value="Rab4/Rab5_effector"/>
</dbReference>
<dbReference type="SUPFAM" id="SSF57903">
    <property type="entry name" value="FYVE/PHD zinc finger"/>
    <property type="match status" value="1"/>
</dbReference>
<reference evidence="6 7" key="1">
    <citation type="journal article" date="2006" name="Science">
        <title>Phytophthora genome sequences uncover evolutionary origins and mechanisms of pathogenesis.</title>
        <authorList>
            <person name="Tyler B.M."/>
            <person name="Tripathy S."/>
            <person name="Zhang X."/>
            <person name="Dehal P."/>
            <person name="Jiang R.H."/>
            <person name="Aerts A."/>
            <person name="Arredondo F.D."/>
            <person name="Baxter L."/>
            <person name="Bensasson D."/>
            <person name="Beynon J.L."/>
            <person name="Chapman J."/>
            <person name="Damasceno C.M."/>
            <person name="Dorrance A.E."/>
            <person name="Dou D."/>
            <person name="Dickerman A.W."/>
            <person name="Dubchak I.L."/>
            <person name="Garbelotto M."/>
            <person name="Gijzen M."/>
            <person name="Gordon S.G."/>
            <person name="Govers F."/>
            <person name="Grunwald N.J."/>
            <person name="Huang W."/>
            <person name="Ivors K.L."/>
            <person name="Jones R.W."/>
            <person name="Kamoun S."/>
            <person name="Krampis K."/>
            <person name="Lamour K.H."/>
            <person name="Lee M.K."/>
            <person name="McDonald W.H."/>
            <person name="Medina M."/>
            <person name="Meijer H.J."/>
            <person name="Nordberg E.K."/>
            <person name="Maclean D.J."/>
            <person name="Ospina-Giraldo M.D."/>
            <person name="Morris P.F."/>
            <person name="Phuntumart V."/>
            <person name="Putnam N.H."/>
            <person name="Rash S."/>
            <person name="Rose J.K."/>
            <person name="Sakihama Y."/>
            <person name="Salamov A.A."/>
            <person name="Savidor A."/>
            <person name="Scheuring C.F."/>
            <person name="Smith B.M."/>
            <person name="Sobral B.W."/>
            <person name="Terry A."/>
            <person name="Torto-Alalibo T.A."/>
            <person name="Win J."/>
            <person name="Xu Z."/>
            <person name="Zhang H."/>
            <person name="Grigoriev I.V."/>
            <person name="Rokhsar D.S."/>
            <person name="Boore J.L."/>
        </authorList>
    </citation>
    <scope>NUCLEOTIDE SEQUENCE [LARGE SCALE GENOMIC DNA]</scope>
    <source>
        <strain evidence="6 7">P6497</strain>
    </source>
</reference>
<dbReference type="AlphaFoldDB" id="G4Z890"/>
<keyword evidence="7" id="KW-1185">Reference proteome</keyword>
<feature type="domain" description="FYVE-type" evidence="5">
    <location>
        <begin position="275"/>
        <end position="344"/>
    </location>
</feature>
<protein>
    <recommendedName>
        <fullName evidence="5">FYVE-type domain-containing protein</fullName>
    </recommendedName>
</protein>
<organism evidence="6 7">
    <name type="scientific">Phytophthora sojae (strain P6497)</name>
    <name type="common">Soybean stem and root rot agent</name>
    <name type="synonym">Phytophthora megasperma f. sp. glycines</name>
    <dbReference type="NCBI Taxonomy" id="1094619"/>
    <lineage>
        <taxon>Eukaryota</taxon>
        <taxon>Sar</taxon>
        <taxon>Stramenopiles</taxon>
        <taxon>Oomycota</taxon>
        <taxon>Peronosporomycetes</taxon>
        <taxon>Peronosporales</taxon>
        <taxon>Peronosporaceae</taxon>
        <taxon>Phytophthora</taxon>
    </lineage>
</organism>
<dbReference type="Proteomes" id="UP000002640">
    <property type="component" value="Unassembled WGS sequence"/>
</dbReference>
<keyword evidence="1" id="KW-0479">Metal-binding</keyword>
<gene>
    <name evidence="6" type="ORF">PHYSODRAFT_328542</name>
</gene>
<keyword evidence="2 4" id="KW-0863">Zinc-finger</keyword>
<dbReference type="KEGG" id="psoj:PHYSODRAFT_328542"/>
<dbReference type="EMBL" id="JH159153">
    <property type="protein sequence ID" value="EGZ20442.1"/>
    <property type="molecule type" value="Genomic_DNA"/>
</dbReference>
<dbReference type="Gene3D" id="3.30.40.10">
    <property type="entry name" value="Zinc/RING finger domain, C3HC4 (zinc finger)"/>
    <property type="match status" value="1"/>
</dbReference>
<name>G4Z890_PHYSP</name>
<proteinExistence type="predicted"/>
<dbReference type="InterPro" id="IPR023393">
    <property type="entry name" value="START-like_dom_sf"/>
</dbReference>
<evidence type="ECO:0000313" key="6">
    <source>
        <dbReference type="EMBL" id="EGZ20442.1"/>
    </source>
</evidence>
<dbReference type="PROSITE" id="PS50178">
    <property type="entry name" value="ZF_FYVE"/>
    <property type="match status" value="1"/>
</dbReference>
<dbReference type="RefSeq" id="XP_009523159.1">
    <property type="nucleotide sequence ID" value="XM_009524864.1"/>
</dbReference>
<dbReference type="PANTHER" id="PTHR13510:SF44">
    <property type="entry name" value="RABENOSYN-5"/>
    <property type="match status" value="1"/>
</dbReference>
<evidence type="ECO:0000256" key="4">
    <source>
        <dbReference type="PROSITE-ProRule" id="PRU00091"/>
    </source>
</evidence>
<dbReference type="InterPro" id="IPR017455">
    <property type="entry name" value="Znf_FYVE-rel"/>
</dbReference>
<dbReference type="Gene3D" id="3.30.530.20">
    <property type="match status" value="1"/>
</dbReference>